<evidence type="ECO:0000313" key="2">
    <source>
        <dbReference type="EMBL" id="EOH95564.1"/>
    </source>
</evidence>
<dbReference type="AlphaFoldDB" id="R2T5P3"/>
<comment type="caution">
    <text evidence="2">The sequence shown here is derived from an EMBL/GenBank/DDBJ whole genome shotgun (WGS) entry which is preliminary data.</text>
</comment>
<gene>
    <name evidence="2" type="ORF">UAU_01526</name>
</gene>
<sequence>MFHSRFNYLMSTIAFKNKDLADALYIDRSLVSRWRTGKREPTTDVVKQISSAIISLCEDTNTKLLLCRTLELQYSDHLFNDTRMLQLTLSKWLSDDIENDSSVQFNWDTDGSERLLQPTQVSLYSGDDGYRSCVKSLLEMALATGKPFTLYFFGNDSLEWLIRQKKFFNLFSQVINQAKQIGMRVRLIFHISNDSKKMGNYISLWSLVQSIPNTELYGLYGLANRETNRRLFSHVSFAIPEIGAVTGWSVMNSPHQYVTLITDQKETRYVIDDFEILFSRCIQITKNWENYDHERLFNLIANDDYLDSSKEYISHSHALPLATLPTEILQDMLERAGFSSENISRYVELHLKYKHWFEKYIDQGSMEYFFIEDEMSGEVIMPHSDKFFGKTLTYKQNQYFEHIISTLEYSQKFENFHFYPIDEPLYPVDTHIAYGAYLISFSESEGDQITICTHQHFANCVFMYINEAAAQLSEKLFLPSYPFQHYMEKYPQIENL</sequence>
<reference evidence="2 3" key="1">
    <citation type="submission" date="2013-02" db="EMBL/GenBank/DDBJ databases">
        <title>The Genome Sequence of Enterococcus pallens BAA-351.</title>
        <authorList>
            <consortium name="The Broad Institute Genome Sequencing Platform"/>
            <consortium name="The Broad Institute Genome Sequencing Center for Infectious Disease"/>
            <person name="Earl A.M."/>
            <person name="Gilmore M.S."/>
            <person name="Lebreton F."/>
            <person name="Walker B."/>
            <person name="Young S.K."/>
            <person name="Zeng Q."/>
            <person name="Gargeya S."/>
            <person name="Fitzgerald M."/>
            <person name="Haas B."/>
            <person name="Abouelleil A."/>
            <person name="Alvarado L."/>
            <person name="Arachchi H.M."/>
            <person name="Berlin A.M."/>
            <person name="Chapman S.B."/>
            <person name="Dewar J."/>
            <person name="Goldberg J."/>
            <person name="Griggs A."/>
            <person name="Gujja S."/>
            <person name="Hansen M."/>
            <person name="Howarth C."/>
            <person name="Imamovic A."/>
            <person name="Larimer J."/>
            <person name="McCowan C."/>
            <person name="Murphy C."/>
            <person name="Neiman D."/>
            <person name="Pearson M."/>
            <person name="Priest M."/>
            <person name="Roberts A."/>
            <person name="Saif S."/>
            <person name="Shea T."/>
            <person name="Sisk P."/>
            <person name="Sykes S."/>
            <person name="Wortman J."/>
            <person name="Nusbaum C."/>
            <person name="Birren B."/>
        </authorList>
    </citation>
    <scope>NUCLEOTIDE SEQUENCE [LARGE SCALE GENOMIC DNA]</scope>
    <source>
        <strain evidence="2 3">ATCC BAA-351</strain>
    </source>
</reference>
<feature type="domain" description="HTH cro/C1-type" evidence="1">
    <location>
        <begin position="18"/>
        <end position="52"/>
    </location>
</feature>
<organism evidence="2 3">
    <name type="scientific">Enterococcus pallens ATCC BAA-351</name>
    <dbReference type="NCBI Taxonomy" id="1158607"/>
    <lineage>
        <taxon>Bacteria</taxon>
        <taxon>Bacillati</taxon>
        <taxon>Bacillota</taxon>
        <taxon>Bacilli</taxon>
        <taxon>Lactobacillales</taxon>
        <taxon>Enterococcaceae</taxon>
        <taxon>Enterococcus</taxon>
    </lineage>
</organism>
<dbReference type="EMBL" id="AJAQ01000011">
    <property type="protein sequence ID" value="EOH95564.1"/>
    <property type="molecule type" value="Genomic_DNA"/>
</dbReference>
<proteinExistence type="predicted"/>
<evidence type="ECO:0000259" key="1">
    <source>
        <dbReference type="PROSITE" id="PS50943"/>
    </source>
</evidence>
<evidence type="ECO:0000313" key="3">
    <source>
        <dbReference type="Proteomes" id="UP000013782"/>
    </source>
</evidence>
<dbReference type="PROSITE" id="PS50943">
    <property type="entry name" value="HTH_CROC1"/>
    <property type="match status" value="1"/>
</dbReference>
<dbReference type="Pfam" id="PF01381">
    <property type="entry name" value="HTH_3"/>
    <property type="match status" value="1"/>
</dbReference>
<dbReference type="Proteomes" id="UP000013782">
    <property type="component" value="Unassembled WGS sequence"/>
</dbReference>
<dbReference type="GO" id="GO:0003677">
    <property type="term" value="F:DNA binding"/>
    <property type="evidence" value="ECO:0007669"/>
    <property type="project" value="InterPro"/>
</dbReference>
<dbReference type="OrthoDB" id="2738at2"/>
<accession>R2T5P3</accession>
<dbReference type="RefSeq" id="WP_010756551.1">
    <property type="nucleotide sequence ID" value="NZ_ASWD01000002.1"/>
</dbReference>
<dbReference type="PATRIC" id="fig|1158607.3.peg.1513"/>
<dbReference type="HOGENOM" id="CLU_549510_0_0_9"/>
<keyword evidence="3" id="KW-1185">Reference proteome</keyword>
<protein>
    <recommendedName>
        <fullName evidence="1">HTH cro/C1-type domain-containing protein</fullName>
    </recommendedName>
</protein>
<dbReference type="STRING" id="160454.RV10_GL001298"/>
<dbReference type="Gene3D" id="1.10.260.40">
    <property type="entry name" value="lambda repressor-like DNA-binding domains"/>
    <property type="match status" value="1"/>
</dbReference>
<dbReference type="InterPro" id="IPR001387">
    <property type="entry name" value="Cro/C1-type_HTH"/>
</dbReference>
<dbReference type="InterPro" id="IPR010982">
    <property type="entry name" value="Lambda_DNA-bd_dom_sf"/>
</dbReference>
<name>R2T5P3_9ENTE</name>
<dbReference type="CDD" id="cd00093">
    <property type="entry name" value="HTH_XRE"/>
    <property type="match status" value="1"/>
</dbReference>